<proteinExistence type="predicted"/>
<dbReference type="SUPFAM" id="SSF53335">
    <property type="entry name" value="S-adenosyl-L-methionine-dependent methyltransferases"/>
    <property type="match status" value="1"/>
</dbReference>
<dbReference type="Pfam" id="PF04672">
    <property type="entry name" value="Methyltransf_19"/>
    <property type="match status" value="1"/>
</dbReference>
<dbReference type="EMBL" id="RBAL01000012">
    <property type="protein sequence ID" value="RKN39727.1"/>
    <property type="molecule type" value="Genomic_DNA"/>
</dbReference>
<feature type="compositionally biased region" description="Polar residues" evidence="1">
    <location>
        <begin position="1"/>
        <end position="10"/>
    </location>
</feature>
<gene>
    <name evidence="2" type="ORF">D7294_19995</name>
</gene>
<dbReference type="RefSeq" id="WP_120681724.1">
    <property type="nucleotide sequence ID" value="NZ_RBAL01000012.1"/>
</dbReference>
<evidence type="ECO:0000313" key="3">
    <source>
        <dbReference type="Proteomes" id="UP000272474"/>
    </source>
</evidence>
<accession>A0A3A9YWV6</accession>
<feature type="region of interest" description="Disordered" evidence="1">
    <location>
        <begin position="1"/>
        <end position="51"/>
    </location>
</feature>
<dbReference type="PIRSF" id="PIRSF017393">
    <property type="entry name" value="MTase_SAV2177"/>
    <property type="match status" value="1"/>
</dbReference>
<dbReference type="Proteomes" id="UP000272474">
    <property type="component" value="Unassembled WGS sequence"/>
</dbReference>
<evidence type="ECO:0000313" key="2">
    <source>
        <dbReference type="EMBL" id="RKN39727.1"/>
    </source>
</evidence>
<dbReference type="InterPro" id="IPR029063">
    <property type="entry name" value="SAM-dependent_MTases_sf"/>
</dbReference>
<sequence>MDHSATSSPSAKPDTPEERPARGASAASGAESGAAPASGPAFEPASGASRIDTSVPHSARIWNYWLGGKDNYAVDREAGDAYRQTFPGIVDIARASRYFLVRSIKYLAAEAGIRQFLDVGTGLPTVDNTHEVAQRSAPESRIVYVDNDPLVLLHAQALLTSSPEGSTTYLEADLHEPENILEQAGRTLDFKQPVALILSDVMGHVADDEEAVDIVRRLVAGLSPGSYLVLSHGVEHDPAIIEAQRRYNDSGAVPYVLRTPAQIERFFAGLALVEPGVVAMPEWRAETAPLGELPPGVGFGGVARVP</sequence>
<dbReference type="Gene3D" id="3.40.50.150">
    <property type="entry name" value="Vaccinia Virus protein VP39"/>
    <property type="match status" value="1"/>
</dbReference>
<feature type="compositionally biased region" description="Low complexity" evidence="1">
    <location>
        <begin position="22"/>
        <end position="49"/>
    </location>
</feature>
<dbReference type="AlphaFoldDB" id="A0A3A9YWV6"/>
<protein>
    <submittedName>
        <fullName evidence="2">SAM-dependent methyltransferase</fullName>
    </submittedName>
</protein>
<dbReference type="InterPro" id="IPR006764">
    <property type="entry name" value="SAM_dep_MeTrfase_SAV2177_type"/>
</dbReference>
<name>A0A3A9YWV6_9ACTN</name>
<keyword evidence="2" id="KW-0808">Transferase</keyword>
<dbReference type="GO" id="GO:0032259">
    <property type="term" value="P:methylation"/>
    <property type="evidence" value="ECO:0007669"/>
    <property type="project" value="UniProtKB-KW"/>
</dbReference>
<reference evidence="2 3" key="1">
    <citation type="journal article" date="2014" name="Int. J. Syst. Evol. Microbiol.">
        <title>Streptomyces hoynatensis sp. nov., isolated from deep marine sediment.</title>
        <authorList>
            <person name="Veyisoglu A."/>
            <person name="Sahin N."/>
        </authorList>
    </citation>
    <scope>NUCLEOTIDE SEQUENCE [LARGE SCALE GENOMIC DNA]</scope>
    <source>
        <strain evidence="2 3">KCTC 29097</strain>
    </source>
</reference>
<dbReference type="OrthoDB" id="4134439at2"/>
<keyword evidence="2" id="KW-0489">Methyltransferase</keyword>
<comment type="caution">
    <text evidence="2">The sequence shown here is derived from an EMBL/GenBank/DDBJ whole genome shotgun (WGS) entry which is preliminary data.</text>
</comment>
<dbReference type="GO" id="GO:0008168">
    <property type="term" value="F:methyltransferase activity"/>
    <property type="evidence" value="ECO:0007669"/>
    <property type="project" value="UniProtKB-KW"/>
</dbReference>
<organism evidence="2 3">
    <name type="scientific">Streptomyces hoynatensis</name>
    <dbReference type="NCBI Taxonomy" id="1141874"/>
    <lineage>
        <taxon>Bacteria</taxon>
        <taxon>Bacillati</taxon>
        <taxon>Actinomycetota</taxon>
        <taxon>Actinomycetes</taxon>
        <taxon>Kitasatosporales</taxon>
        <taxon>Streptomycetaceae</taxon>
        <taxon>Streptomyces</taxon>
    </lineage>
</organism>
<evidence type="ECO:0000256" key="1">
    <source>
        <dbReference type="SAM" id="MobiDB-lite"/>
    </source>
</evidence>
<keyword evidence="3" id="KW-1185">Reference proteome</keyword>